<keyword evidence="10" id="KW-0511">Multifunctional enzyme</keyword>
<dbReference type="InterPro" id="IPR023346">
    <property type="entry name" value="Lysozyme-like_dom_sf"/>
</dbReference>
<dbReference type="EMBL" id="NKLP01000232">
    <property type="protein sequence ID" value="TDN29190.1"/>
    <property type="molecule type" value="Genomic_DNA"/>
</dbReference>
<evidence type="ECO:0000256" key="1">
    <source>
        <dbReference type="ARBA" id="ARBA00007090"/>
    </source>
</evidence>
<feature type="domain" description="Penicillin-binding protein transpeptidase" evidence="16">
    <location>
        <begin position="430"/>
        <end position="708"/>
    </location>
</feature>
<dbReference type="Gene3D" id="3.40.710.10">
    <property type="entry name" value="DD-peptidase/beta-lactamase superfamily"/>
    <property type="match status" value="1"/>
</dbReference>
<evidence type="ECO:0000313" key="18">
    <source>
        <dbReference type="EMBL" id="TDN29190.1"/>
    </source>
</evidence>
<evidence type="ECO:0000256" key="7">
    <source>
        <dbReference type="ARBA" id="ARBA00022801"/>
    </source>
</evidence>
<dbReference type="Pfam" id="PF00912">
    <property type="entry name" value="Transgly"/>
    <property type="match status" value="1"/>
</dbReference>
<keyword evidence="15" id="KW-0472">Membrane</keyword>
<feature type="compositionally biased region" description="Basic and acidic residues" evidence="14">
    <location>
        <begin position="39"/>
        <end position="55"/>
    </location>
</feature>
<accession>A0A4R6CQR6</accession>
<dbReference type="AlphaFoldDB" id="A0A4R6CQR6"/>
<dbReference type="GO" id="GO:0008955">
    <property type="term" value="F:peptidoglycan glycosyltransferase activity"/>
    <property type="evidence" value="ECO:0007669"/>
    <property type="project" value="UniProtKB-EC"/>
</dbReference>
<keyword evidence="15" id="KW-0812">Transmembrane</keyword>
<dbReference type="GO" id="GO:0009002">
    <property type="term" value="F:serine-type D-Ala-D-Ala carboxypeptidase activity"/>
    <property type="evidence" value="ECO:0007669"/>
    <property type="project" value="UniProtKB-EC"/>
</dbReference>
<organism evidence="18 19">
    <name type="scientific">Lactobacillus crispatus</name>
    <dbReference type="NCBI Taxonomy" id="47770"/>
    <lineage>
        <taxon>Bacteria</taxon>
        <taxon>Bacillati</taxon>
        <taxon>Bacillota</taxon>
        <taxon>Bacilli</taxon>
        <taxon>Lactobacillales</taxon>
        <taxon>Lactobacillaceae</taxon>
        <taxon>Lactobacillus</taxon>
    </lineage>
</organism>
<dbReference type="FunFam" id="1.10.3810.10:FF:000001">
    <property type="entry name" value="Penicillin-binding protein 1A"/>
    <property type="match status" value="1"/>
</dbReference>
<evidence type="ECO:0000256" key="2">
    <source>
        <dbReference type="ARBA" id="ARBA00007739"/>
    </source>
</evidence>
<evidence type="ECO:0000256" key="12">
    <source>
        <dbReference type="ARBA" id="ARBA00034000"/>
    </source>
</evidence>
<comment type="similarity">
    <text evidence="1">In the C-terminal section; belongs to the transpeptidase family.</text>
</comment>
<keyword evidence="5" id="KW-0328">Glycosyltransferase</keyword>
<keyword evidence="7" id="KW-0378">Hydrolase</keyword>
<dbReference type="GO" id="GO:0006508">
    <property type="term" value="P:proteolysis"/>
    <property type="evidence" value="ECO:0007669"/>
    <property type="project" value="UniProtKB-KW"/>
</dbReference>
<feature type="compositionally biased region" description="Basic and acidic residues" evidence="14">
    <location>
        <begin position="1"/>
        <end position="21"/>
    </location>
</feature>
<feature type="region of interest" description="Disordered" evidence="14">
    <location>
        <begin position="1"/>
        <end position="102"/>
    </location>
</feature>
<dbReference type="GO" id="GO:0008658">
    <property type="term" value="F:penicillin binding"/>
    <property type="evidence" value="ECO:0007669"/>
    <property type="project" value="InterPro"/>
</dbReference>
<dbReference type="GO" id="GO:0071555">
    <property type="term" value="P:cell wall organization"/>
    <property type="evidence" value="ECO:0007669"/>
    <property type="project" value="UniProtKB-KW"/>
</dbReference>
<dbReference type="Proteomes" id="UP000295195">
    <property type="component" value="Unassembled WGS sequence"/>
</dbReference>
<protein>
    <submittedName>
        <fullName evidence="18">Penicillin-binding protein</fullName>
    </submittedName>
</protein>
<keyword evidence="8" id="KW-0133">Cell shape</keyword>
<evidence type="ECO:0000256" key="3">
    <source>
        <dbReference type="ARBA" id="ARBA00022645"/>
    </source>
</evidence>
<dbReference type="InterPro" id="IPR001264">
    <property type="entry name" value="Glyco_trans_51"/>
</dbReference>
<keyword evidence="15" id="KW-1133">Transmembrane helix</keyword>
<dbReference type="SUPFAM" id="SSF53955">
    <property type="entry name" value="Lysozyme-like"/>
    <property type="match status" value="1"/>
</dbReference>
<feature type="compositionally biased region" description="Acidic residues" evidence="14">
    <location>
        <begin position="62"/>
        <end position="88"/>
    </location>
</feature>
<evidence type="ECO:0000313" key="19">
    <source>
        <dbReference type="Proteomes" id="UP000295195"/>
    </source>
</evidence>
<evidence type="ECO:0000259" key="17">
    <source>
        <dbReference type="Pfam" id="PF00912"/>
    </source>
</evidence>
<comment type="catalytic activity">
    <reaction evidence="13">
        <text>[GlcNAc-(1-&gt;4)-Mur2Ac(oyl-L-Ala-gamma-D-Glu-L-Lys-D-Ala-D-Ala)](n)-di-trans,octa-cis-undecaprenyl diphosphate + beta-D-GlcNAc-(1-&gt;4)-Mur2Ac(oyl-L-Ala-gamma-D-Glu-L-Lys-D-Ala-D-Ala)-di-trans,octa-cis-undecaprenyl diphosphate = [GlcNAc-(1-&gt;4)-Mur2Ac(oyl-L-Ala-gamma-D-Glu-L-Lys-D-Ala-D-Ala)](n+1)-di-trans,octa-cis-undecaprenyl diphosphate + di-trans,octa-cis-undecaprenyl diphosphate + H(+)</text>
        <dbReference type="Rhea" id="RHEA:23708"/>
        <dbReference type="Rhea" id="RHEA-COMP:9602"/>
        <dbReference type="Rhea" id="RHEA-COMP:9603"/>
        <dbReference type="ChEBI" id="CHEBI:15378"/>
        <dbReference type="ChEBI" id="CHEBI:58405"/>
        <dbReference type="ChEBI" id="CHEBI:60033"/>
        <dbReference type="ChEBI" id="CHEBI:78435"/>
        <dbReference type="EC" id="2.4.99.28"/>
    </reaction>
</comment>
<proteinExistence type="inferred from homology"/>
<evidence type="ECO:0000256" key="14">
    <source>
        <dbReference type="SAM" id="MobiDB-lite"/>
    </source>
</evidence>
<evidence type="ECO:0000256" key="11">
    <source>
        <dbReference type="ARBA" id="ARBA00023316"/>
    </source>
</evidence>
<comment type="similarity">
    <text evidence="2">In the N-terminal section; belongs to the glycosyltransferase 51 family.</text>
</comment>
<evidence type="ECO:0000256" key="10">
    <source>
        <dbReference type="ARBA" id="ARBA00023268"/>
    </source>
</evidence>
<dbReference type="GO" id="GO:0009252">
    <property type="term" value="P:peptidoglycan biosynthetic process"/>
    <property type="evidence" value="ECO:0007669"/>
    <property type="project" value="UniProtKB-KW"/>
</dbReference>
<feature type="region of interest" description="Disordered" evidence="14">
    <location>
        <begin position="791"/>
        <end position="842"/>
    </location>
</feature>
<feature type="transmembrane region" description="Helical" evidence="15">
    <location>
        <begin position="112"/>
        <end position="135"/>
    </location>
</feature>
<feature type="compositionally biased region" description="Low complexity" evidence="14">
    <location>
        <begin position="792"/>
        <end position="842"/>
    </location>
</feature>
<comment type="catalytic activity">
    <reaction evidence="12">
        <text>Preferential cleavage: (Ac)2-L-Lys-D-Ala-|-D-Ala. Also transpeptidation of peptidyl-alanyl moieties that are N-acyl substituents of D-alanine.</text>
        <dbReference type="EC" id="3.4.16.4"/>
    </reaction>
</comment>
<sequence>MRNNDDDKSYSSNDRSNKNDEFNEVNDSFYDGLNNLLPDDEKISPREVNDNKSSDDQYSSEFDNDNPETEDDYSIDDSDDYQEEEESNEEAKSHQPHRLRPHHKARHVVRNIFRGIFLLFLLIFTLGIGLFAYYAKSAPQVTQAQLQSGGSSTLYTSDGKLLLTLGQEKRNYVKYNEIPQQMKDAVVSIEDKRFYNEPFGIDPIRIGGSIISNIRGHDISAGGSSITQQLIKLSAFSTSVSDRTLKRKAQEAWIAIHVSREYSKQQILEYYINKVYMNYNIYGIGTAARYYYGKKLDQLDLSQTALLAGMPNAPTFYNPYITPARAKYRRDLVLQAMLKNGKITQAQYSRAITENIQHGLTYKHDTQSKLRKIDDPYIKEVVDEVREKGFDPYNDNLKITVNINQKAQDELYQLANSGKVPFTNKKMQAAATVVDPNNGHVIAILGGRHLPNVALGLDRAVQTGRSTGSSIKPVLDYAPAIQYKHWPTSQILYDTPYTYAGTHIQLNDWDNRYYGAMTMRYALEQSRNVPAVRTLEDIGIKRAAKFAKQVGVNVEPSQGLSVAIGANASTLQMAGAYSAFATLGMYHKPQFVSRIQTATGEIHNYDTPGTRIMDKSTAYMITDMLKGVITHGSGLKAKDGDLIEAGKTGTVKYSNAELKAHPSYNGTPKDSWFIGYTRSYVMSVWTGYDTLAQGKITGSGQNSAMLLYKSMMDYLMKDKVNMDWTMPDSVVTRNFNTGRELFQKGHAPAAPKKKKNINRIPRRIIRRYQENPNTTFDSNNSNRVVIIERRPNNQNQNSNQTQQNNQNNQGNKNSNNTNSNTENNQPNNSNDQNQQQTNDNTE</sequence>
<dbReference type="SUPFAM" id="SSF56601">
    <property type="entry name" value="beta-lactamase/transpeptidase-like"/>
    <property type="match status" value="1"/>
</dbReference>
<dbReference type="InterPro" id="IPR036950">
    <property type="entry name" value="PBP_transglycosylase"/>
</dbReference>
<evidence type="ECO:0000256" key="5">
    <source>
        <dbReference type="ARBA" id="ARBA00022676"/>
    </source>
</evidence>
<dbReference type="PANTHER" id="PTHR32282">
    <property type="entry name" value="BINDING PROTEIN TRANSPEPTIDASE, PUTATIVE-RELATED"/>
    <property type="match status" value="1"/>
</dbReference>
<dbReference type="Gene3D" id="1.10.3810.10">
    <property type="entry name" value="Biosynthetic peptidoglycan transglycosylase-like"/>
    <property type="match status" value="1"/>
</dbReference>
<dbReference type="Pfam" id="PF00905">
    <property type="entry name" value="Transpeptidase"/>
    <property type="match status" value="1"/>
</dbReference>
<reference evidence="18 19" key="1">
    <citation type="submission" date="2017-06" db="EMBL/GenBank/DDBJ databases">
        <authorList>
            <person name="Swanenburg J."/>
            <person name="Kort R."/>
        </authorList>
    </citation>
    <scope>NUCLEOTIDE SEQUENCE [LARGE SCALE GENOMIC DNA]</scope>
    <source>
        <strain evidence="18 19">RL05</strain>
    </source>
</reference>
<gene>
    <name evidence="18" type="ORF">CEE75_11470</name>
</gene>
<dbReference type="PANTHER" id="PTHR32282:SF29">
    <property type="entry name" value="PENICILLIN-BINDING PROTEIN 1A"/>
    <property type="match status" value="1"/>
</dbReference>
<dbReference type="InterPro" id="IPR001460">
    <property type="entry name" value="PCN-bd_Tpept"/>
</dbReference>
<dbReference type="InterPro" id="IPR050396">
    <property type="entry name" value="Glycosyltr_51/Transpeptidase"/>
</dbReference>
<dbReference type="InterPro" id="IPR012338">
    <property type="entry name" value="Beta-lactam/transpept-like"/>
</dbReference>
<dbReference type="RefSeq" id="WP_005730033.1">
    <property type="nucleotide sequence ID" value="NZ_NKLP01000232.1"/>
</dbReference>
<keyword evidence="11" id="KW-0961">Cell wall biogenesis/degradation</keyword>
<evidence type="ECO:0000256" key="13">
    <source>
        <dbReference type="ARBA" id="ARBA00049902"/>
    </source>
</evidence>
<keyword evidence="9" id="KW-0573">Peptidoglycan synthesis</keyword>
<evidence type="ECO:0000256" key="9">
    <source>
        <dbReference type="ARBA" id="ARBA00022984"/>
    </source>
</evidence>
<evidence type="ECO:0000256" key="6">
    <source>
        <dbReference type="ARBA" id="ARBA00022679"/>
    </source>
</evidence>
<keyword evidence="6" id="KW-0808">Transferase</keyword>
<evidence type="ECO:0000256" key="4">
    <source>
        <dbReference type="ARBA" id="ARBA00022670"/>
    </source>
</evidence>
<evidence type="ECO:0000259" key="16">
    <source>
        <dbReference type="Pfam" id="PF00905"/>
    </source>
</evidence>
<dbReference type="GO" id="GO:0008360">
    <property type="term" value="P:regulation of cell shape"/>
    <property type="evidence" value="ECO:0007669"/>
    <property type="project" value="UniProtKB-KW"/>
</dbReference>
<dbReference type="GO" id="GO:0030288">
    <property type="term" value="C:outer membrane-bounded periplasmic space"/>
    <property type="evidence" value="ECO:0007669"/>
    <property type="project" value="TreeGrafter"/>
</dbReference>
<feature type="domain" description="Glycosyl transferase family 51" evidence="17">
    <location>
        <begin position="159"/>
        <end position="337"/>
    </location>
</feature>
<name>A0A4R6CQR6_9LACO</name>
<dbReference type="NCBIfam" id="TIGR02074">
    <property type="entry name" value="PBP_1a_fam"/>
    <property type="match status" value="1"/>
</dbReference>
<keyword evidence="4" id="KW-0645">Protease</keyword>
<evidence type="ECO:0000256" key="8">
    <source>
        <dbReference type="ARBA" id="ARBA00022960"/>
    </source>
</evidence>
<keyword evidence="3" id="KW-0121">Carboxypeptidase</keyword>
<comment type="caution">
    <text evidence="18">The sequence shown here is derived from an EMBL/GenBank/DDBJ whole genome shotgun (WGS) entry which is preliminary data.</text>
</comment>
<evidence type="ECO:0000256" key="15">
    <source>
        <dbReference type="SAM" id="Phobius"/>
    </source>
</evidence>